<keyword evidence="2" id="KW-1185">Reference proteome</keyword>
<name>A0AA38XKE0_9EURO</name>
<evidence type="ECO:0000313" key="2">
    <source>
        <dbReference type="Proteomes" id="UP001172673"/>
    </source>
</evidence>
<dbReference type="AlphaFoldDB" id="A0AA38XKE0"/>
<proteinExistence type="predicted"/>
<accession>A0AA38XKE0</accession>
<dbReference type="Proteomes" id="UP001172673">
    <property type="component" value="Unassembled WGS sequence"/>
</dbReference>
<sequence length="122" mass="13639">MSPPESYKLLSVNTAPDRARRMIQKIVEDVKNEYTIIHCANAASIEEVESLASLHQPDILFCASMWTPEQSTEIKRIARKVVHGLRCYAVPQGMQVRDGPEATVEHVKSQLPNIIEGDLGLQ</sequence>
<organism evidence="1 2">
    <name type="scientific">Cladophialophora chaetospira</name>
    <dbReference type="NCBI Taxonomy" id="386627"/>
    <lineage>
        <taxon>Eukaryota</taxon>
        <taxon>Fungi</taxon>
        <taxon>Dikarya</taxon>
        <taxon>Ascomycota</taxon>
        <taxon>Pezizomycotina</taxon>
        <taxon>Eurotiomycetes</taxon>
        <taxon>Chaetothyriomycetidae</taxon>
        <taxon>Chaetothyriales</taxon>
        <taxon>Herpotrichiellaceae</taxon>
        <taxon>Cladophialophora</taxon>
    </lineage>
</organism>
<comment type="caution">
    <text evidence="1">The sequence shown here is derived from an EMBL/GenBank/DDBJ whole genome shotgun (WGS) entry which is preliminary data.</text>
</comment>
<reference evidence="1" key="1">
    <citation type="submission" date="2022-10" db="EMBL/GenBank/DDBJ databases">
        <title>Culturing micro-colonial fungi from biological soil crusts in the Mojave desert and describing Neophaeococcomyces mojavensis, and introducing the new genera and species Taxawa tesnikishii.</title>
        <authorList>
            <person name="Kurbessoian T."/>
            <person name="Stajich J.E."/>
        </authorList>
    </citation>
    <scope>NUCLEOTIDE SEQUENCE</scope>
    <source>
        <strain evidence="1">TK_41</strain>
    </source>
</reference>
<evidence type="ECO:0000313" key="1">
    <source>
        <dbReference type="EMBL" id="KAJ9614970.1"/>
    </source>
</evidence>
<dbReference type="EMBL" id="JAPDRK010000002">
    <property type="protein sequence ID" value="KAJ9614970.1"/>
    <property type="molecule type" value="Genomic_DNA"/>
</dbReference>
<gene>
    <name evidence="1" type="ORF">H2200_001044</name>
</gene>
<protein>
    <submittedName>
        <fullName evidence="1">Uncharacterized protein</fullName>
    </submittedName>
</protein>